<dbReference type="Proteomes" id="UP000085678">
    <property type="component" value="Unplaced"/>
</dbReference>
<evidence type="ECO:0000256" key="1">
    <source>
        <dbReference type="SAM" id="MobiDB-lite"/>
    </source>
</evidence>
<evidence type="ECO:0000313" key="2">
    <source>
        <dbReference type="Proteomes" id="UP000085678"/>
    </source>
</evidence>
<dbReference type="OMA" id="QWINPKK"/>
<dbReference type="AlphaFoldDB" id="A0A1S3JNJ5"/>
<dbReference type="InterPro" id="IPR022179">
    <property type="entry name" value="CFAP276"/>
</dbReference>
<accession>A0A1S3JNJ5</accession>
<organism evidence="2 3">
    <name type="scientific">Lingula anatina</name>
    <name type="common">Brachiopod</name>
    <name type="synonym">Lingula unguis</name>
    <dbReference type="NCBI Taxonomy" id="7574"/>
    <lineage>
        <taxon>Eukaryota</taxon>
        <taxon>Metazoa</taxon>
        <taxon>Spiralia</taxon>
        <taxon>Lophotrochozoa</taxon>
        <taxon>Brachiopoda</taxon>
        <taxon>Linguliformea</taxon>
        <taxon>Lingulata</taxon>
        <taxon>Lingulida</taxon>
        <taxon>Linguloidea</taxon>
        <taxon>Lingulidae</taxon>
        <taxon>Lingula</taxon>
    </lineage>
</organism>
<dbReference type="FunCoup" id="A0A1S3JNJ5">
    <property type="interactions" value="6"/>
</dbReference>
<sequence length="166" mass="19392">MPYTRDCYPFPRFENDDQFVGQRSSLKLPYTLPTHLAQTFDPWRRLNSTATLTSARREVYYYDPLAPVDSLDFILKSQYNHHDELFKNRNHTLFQPETIGMEHGRVLKNRVKVIKVEPKPLNHPLEIAEWTKKESIHSVKNAIDGNHTQTTNIGYSRKPDGGFFTT</sequence>
<keyword evidence="2" id="KW-1185">Reference proteome</keyword>
<proteinExistence type="predicted"/>
<evidence type="ECO:0000313" key="3">
    <source>
        <dbReference type="RefSeq" id="XP_013411935.1"/>
    </source>
</evidence>
<protein>
    <submittedName>
        <fullName evidence="3">Uncharacterized protein C1orf194 homolog</fullName>
    </submittedName>
</protein>
<dbReference type="Pfam" id="PF12494">
    <property type="entry name" value="DUF3695"/>
    <property type="match status" value="1"/>
</dbReference>
<feature type="region of interest" description="Disordered" evidence="1">
    <location>
        <begin position="145"/>
        <end position="166"/>
    </location>
</feature>
<reference evidence="3" key="1">
    <citation type="submission" date="2025-08" db="UniProtKB">
        <authorList>
            <consortium name="RefSeq"/>
        </authorList>
    </citation>
    <scope>IDENTIFICATION</scope>
    <source>
        <tissue evidence="3">Gonads</tissue>
    </source>
</reference>
<dbReference type="STRING" id="7574.A0A1S3JNJ5"/>
<dbReference type="OrthoDB" id="10013535at2759"/>
<dbReference type="InParanoid" id="A0A1S3JNJ5"/>
<dbReference type="KEGG" id="lak:106174790"/>
<name>A0A1S3JNJ5_LINAN</name>
<gene>
    <name evidence="3" type="primary">LOC106174790</name>
</gene>
<dbReference type="RefSeq" id="XP_013411935.1">
    <property type="nucleotide sequence ID" value="XM_013556481.1"/>
</dbReference>
<dbReference type="GeneID" id="106174790"/>